<sequence length="94" mass="10644">MFTTSATILTEQGQRLITRLGRHWGHKFDVTLSETELYIPFSATSHSRLTLNEGGLTAQISAAEPERLSTLKQVLTDHLQRFAKDQTLVFPWSD</sequence>
<dbReference type="EMBL" id="ARXV01000022">
    <property type="protein sequence ID" value="KGD62660.1"/>
    <property type="molecule type" value="Genomic_DNA"/>
</dbReference>
<protein>
    <recommendedName>
        <fullName evidence="3">DUF2218 domain-containing protein</fullName>
    </recommendedName>
</protein>
<dbReference type="Proteomes" id="UP000029444">
    <property type="component" value="Unassembled WGS sequence"/>
</dbReference>
<dbReference type="RefSeq" id="WP_035235095.1">
    <property type="nucleotide sequence ID" value="NZ_ARXV01000022.1"/>
</dbReference>
<evidence type="ECO:0000313" key="1">
    <source>
        <dbReference type="EMBL" id="KGD62660.1"/>
    </source>
</evidence>
<dbReference type="InterPro" id="IPR014543">
    <property type="entry name" value="UCP028291"/>
</dbReference>
<name>A0A095UJJ1_9GAMM</name>
<dbReference type="eggNOG" id="COG3553">
    <property type="taxonomic scope" value="Bacteria"/>
</dbReference>
<dbReference type="AlphaFoldDB" id="A0A095UJJ1"/>
<gene>
    <name evidence="1" type="ORF">Y5S_03615</name>
</gene>
<dbReference type="Pfam" id="PF09981">
    <property type="entry name" value="DUF2218"/>
    <property type="match status" value="1"/>
</dbReference>
<keyword evidence="2" id="KW-1185">Reference proteome</keyword>
<organism evidence="1 2">
    <name type="scientific">Alcanivorax nanhaiticus</name>
    <dbReference type="NCBI Taxonomy" id="1177154"/>
    <lineage>
        <taxon>Bacteria</taxon>
        <taxon>Pseudomonadati</taxon>
        <taxon>Pseudomonadota</taxon>
        <taxon>Gammaproteobacteria</taxon>
        <taxon>Oceanospirillales</taxon>
        <taxon>Alcanivoracaceae</taxon>
        <taxon>Alcanivorax</taxon>
    </lineage>
</organism>
<evidence type="ECO:0008006" key="3">
    <source>
        <dbReference type="Google" id="ProtNLM"/>
    </source>
</evidence>
<reference evidence="1 2" key="1">
    <citation type="submission" date="2012-09" db="EMBL/GenBank/DDBJ databases">
        <title>Genome Sequence of alkane-degrading Bacterium Alcanivorax sp. 19-m-6.</title>
        <authorList>
            <person name="Lai Q."/>
            <person name="Shao Z."/>
        </authorList>
    </citation>
    <scope>NUCLEOTIDE SEQUENCE [LARGE SCALE GENOMIC DNA]</scope>
    <source>
        <strain evidence="1 2">19-m-6</strain>
    </source>
</reference>
<dbReference type="Gene3D" id="3.30.310.50">
    <property type="entry name" value="Alpha-D-phosphohexomutase, C-terminal domain"/>
    <property type="match status" value="1"/>
</dbReference>
<dbReference type="STRING" id="1177154.Y5S_03615"/>
<evidence type="ECO:0000313" key="2">
    <source>
        <dbReference type="Proteomes" id="UP000029444"/>
    </source>
</evidence>
<dbReference type="PATRIC" id="fig|1177154.3.peg.3623"/>
<accession>A0A095UJJ1</accession>
<comment type="caution">
    <text evidence="1">The sequence shown here is derived from an EMBL/GenBank/DDBJ whole genome shotgun (WGS) entry which is preliminary data.</text>
</comment>
<proteinExistence type="predicted"/>